<dbReference type="Proteomes" id="UP000314294">
    <property type="component" value="Unassembled WGS sequence"/>
</dbReference>
<organism evidence="2 3">
    <name type="scientific">Liparis tanakae</name>
    <name type="common">Tanaka's snailfish</name>
    <dbReference type="NCBI Taxonomy" id="230148"/>
    <lineage>
        <taxon>Eukaryota</taxon>
        <taxon>Metazoa</taxon>
        <taxon>Chordata</taxon>
        <taxon>Craniata</taxon>
        <taxon>Vertebrata</taxon>
        <taxon>Euteleostomi</taxon>
        <taxon>Actinopterygii</taxon>
        <taxon>Neopterygii</taxon>
        <taxon>Teleostei</taxon>
        <taxon>Neoteleostei</taxon>
        <taxon>Acanthomorphata</taxon>
        <taxon>Eupercaria</taxon>
        <taxon>Perciformes</taxon>
        <taxon>Cottioidei</taxon>
        <taxon>Cottales</taxon>
        <taxon>Liparidae</taxon>
        <taxon>Liparis</taxon>
    </lineage>
</organism>
<gene>
    <name evidence="2" type="ORF">EYF80_005816</name>
</gene>
<keyword evidence="3" id="KW-1185">Reference proteome</keyword>
<sequence>MELNGHRLSCCGGTLSALTSHCQPLINKQLERDRKTLGAERGSLEGSTAAPDDKPSRASSQQSLSHNIVPLFVNRAEEESRKLRGRWR</sequence>
<protein>
    <submittedName>
        <fullName evidence="2">Uncharacterized protein</fullName>
    </submittedName>
</protein>
<evidence type="ECO:0000313" key="2">
    <source>
        <dbReference type="EMBL" id="TNN83945.1"/>
    </source>
</evidence>
<evidence type="ECO:0000313" key="3">
    <source>
        <dbReference type="Proteomes" id="UP000314294"/>
    </source>
</evidence>
<proteinExistence type="predicted"/>
<dbReference type="AlphaFoldDB" id="A0A4Z2J0U2"/>
<name>A0A4Z2J0U2_9TELE</name>
<evidence type="ECO:0000256" key="1">
    <source>
        <dbReference type="SAM" id="MobiDB-lite"/>
    </source>
</evidence>
<dbReference type="EMBL" id="SRLO01000030">
    <property type="protein sequence ID" value="TNN83945.1"/>
    <property type="molecule type" value="Genomic_DNA"/>
</dbReference>
<feature type="compositionally biased region" description="Polar residues" evidence="1">
    <location>
        <begin position="57"/>
        <end position="66"/>
    </location>
</feature>
<accession>A0A4Z2J0U2</accession>
<comment type="caution">
    <text evidence="2">The sequence shown here is derived from an EMBL/GenBank/DDBJ whole genome shotgun (WGS) entry which is preliminary data.</text>
</comment>
<reference evidence="2 3" key="1">
    <citation type="submission" date="2019-03" db="EMBL/GenBank/DDBJ databases">
        <title>First draft genome of Liparis tanakae, snailfish: a comprehensive survey of snailfish specific genes.</title>
        <authorList>
            <person name="Kim W."/>
            <person name="Song I."/>
            <person name="Jeong J.-H."/>
            <person name="Kim D."/>
            <person name="Kim S."/>
            <person name="Ryu S."/>
            <person name="Song J.Y."/>
            <person name="Lee S.K."/>
        </authorList>
    </citation>
    <scope>NUCLEOTIDE SEQUENCE [LARGE SCALE GENOMIC DNA]</scope>
    <source>
        <tissue evidence="2">Muscle</tissue>
    </source>
</reference>
<feature type="region of interest" description="Disordered" evidence="1">
    <location>
        <begin position="30"/>
        <end position="67"/>
    </location>
</feature>